<dbReference type="PANTHER" id="PTHR20857:SF22">
    <property type="entry name" value="THIAZOLE TAUTOMERASE"/>
    <property type="match status" value="1"/>
</dbReference>
<name>I0BEW2_9BACL</name>
<dbReference type="HOGENOM" id="CLU_018272_3_4_9"/>
<dbReference type="EMBL" id="CP003422">
    <property type="protein sequence ID" value="AFH60909.2"/>
    <property type="molecule type" value="Genomic_DNA"/>
</dbReference>
<evidence type="ECO:0000313" key="5">
    <source>
        <dbReference type="EMBL" id="AFH60909.2"/>
    </source>
</evidence>
<evidence type="ECO:0000313" key="6">
    <source>
        <dbReference type="Proteomes" id="UP000007392"/>
    </source>
</evidence>
<dbReference type="InterPro" id="IPR022998">
    <property type="entry name" value="ThiamineP_synth_TenI"/>
</dbReference>
<dbReference type="GO" id="GO:0004789">
    <property type="term" value="F:thiamine-phosphate diphosphorylase activity"/>
    <property type="evidence" value="ECO:0007669"/>
    <property type="project" value="TreeGrafter"/>
</dbReference>
<evidence type="ECO:0000256" key="1">
    <source>
        <dbReference type="ARBA" id="ARBA00004948"/>
    </source>
</evidence>
<dbReference type="KEGG" id="pmw:B2K_09275"/>
<dbReference type="GO" id="GO:0005737">
    <property type="term" value="C:cytoplasm"/>
    <property type="evidence" value="ECO:0007669"/>
    <property type="project" value="TreeGrafter"/>
</dbReference>
<dbReference type="SUPFAM" id="SSF51391">
    <property type="entry name" value="Thiamin phosphate synthase"/>
    <property type="match status" value="1"/>
</dbReference>
<dbReference type="InterPro" id="IPR036206">
    <property type="entry name" value="ThiamineP_synth_sf"/>
</dbReference>
<dbReference type="Gene3D" id="3.20.20.70">
    <property type="entry name" value="Aldolase class I"/>
    <property type="match status" value="1"/>
</dbReference>
<comment type="pathway">
    <text evidence="1">Cofactor biosynthesis; thiamine diphosphate biosynthesis.</text>
</comment>
<dbReference type="GO" id="GO:0009228">
    <property type="term" value="P:thiamine biosynthetic process"/>
    <property type="evidence" value="ECO:0007669"/>
    <property type="project" value="UniProtKB-KW"/>
</dbReference>
<dbReference type="Pfam" id="PF02581">
    <property type="entry name" value="TMP-TENI"/>
    <property type="match status" value="1"/>
</dbReference>
<evidence type="ECO:0000256" key="3">
    <source>
        <dbReference type="SAM" id="MobiDB-lite"/>
    </source>
</evidence>
<reference evidence="5 6" key="1">
    <citation type="submission" date="2013-06" db="EMBL/GenBank/DDBJ databases">
        <title>Complete genome sequence of Paenibacillus mucilaginosus K02.</title>
        <authorList>
            <person name="Xiao B."/>
            <person name="Sun L."/>
            <person name="Xiao L."/>
            <person name="Lian B."/>
        </authorList>
    </citation>
    <scope>NUCLEOTIDE SEQUENCE [LARGE SCALE GENOMIC DNA]</scope>
    <source>
        <strain evidence="5 6">K02</strain>
    </source>
</reference>
<dbReference type="InterPro" id="IPR013785">
    <property type="entry name" value="Aldolase_TIM"/>
</dbReference>
<dbReference type="Proteomes" id="UP000007392">
    <property type="component" value="Chromosome"/>
</dbReference>
<feature type="region of interest" description="Disordered" evidence="3">
    <location>
        <begin position="1"/>
        <end position="23"/>
    </location>
</feature>
<evidence type="ECO:0000256" key="2">
    <source>
        <dbReference type="ARBA" id="ARBA00022977"/>
    </source>
</evidence>
<feature type="domain" description="Thiamine phosphate synthase/TenI" evidence="4">
    <location>
        <begin position="39"/>
        <end position="207"/>
    </location>
</feature>
<protein>
    <submittedName>
        <fullName evidence="5">Regulatory protein</fullName>
    </submittedName>
</protein>
<evidence type="ECO:0000259" key="4">
    <source>
        <dbReference type="Pfam" id="PF02581"/>
    </source>
</evidence>
<gene>
    <name evidence="5" type="ORF">B2K_09275</name>
</gene>
<dbReference type="CDD" id="cd00564">
    <property type="entry name" value="TMP_TenI"/>
    <property type="match status" value="1"/>
</dbReference>
<keyword evidence="2" id="KW-0784">Thiamine biosynthesis</keyword>
<dbReference type="PANTHER" id="PTHR20857">
    <property type="entry name" value="THIAMINE-PHOSPHATE PYROPHOSPHORYLASE"/>
    <property type="match status" value="1"/>
</dbReference>
<proteinExistence type="predicted"/>
<sequence length="237" mass="24843">MQKGFVRAMTHEHPGAAAPPPAGRTHALHVLTTGRLELDAAASILSIIPAGMIDMLHIREKHRSAHELAAWYRRLKPLLPPGAALAVNDRLDAALAVRADAVQLTGASLSPAEARELAPPGRMRIGCSVHSPEEAAEAAAGGADYVLYGHVYETGSKPGLAPRGLQALADTVEACPVPVIAIGGIEPALVDEVLSTGAAGIAVLSSVFGHPDPAGQLRAFRFGLDRTRHKPRKGWTF</sequence>
<organism evidence="5 6">
    <name type="scientific">Paenibacillus mucilaginosus K02</name>
    <dbReference type="NCBI Taxonomy" id="997761"/>
    <lineage>
        <taxon>Bacteria</taxon>
        <taxon>Bacillati</taxon>
        <taxon>Bacillota</taxon>
        <taxon>Bacilli</taxon>
        <taxon>Bacillales</taxon>
        <taxon>Paenibacillaceae</taxon>
        <taxon>Paenibacillus</taxon>
    </lineage>
</organism>
<accession>I0BEW2</accession>
<dbReference type="AlphaFoldDB" id="I0BEW2"/>